<sequence>MNDTPTTTDIVNDDATLAIVAVSAATVAYAEATPAEKRVMLKGAKAILSIYGAHQDLDAHAAKWRGAVAKTTAENVQ</sequence>
<reference evidence="1 2" key="1">
    <citation type="submission" date="2018-02" db="EMBL/GenBank/DDBJ databases">
        <title>Whole genome sequencing of endophytic bacterium.</title>
        <authorList>
            <person name="Eedara R."/>
            <person name="Podile A.R."/>
        </authorList>
    </citation>
    <scope>NUCLEOTIDE SEQUENCE [LARGE SCALE GENOMIC DNA]</scope>
    <source>
        <strain evidence="1 2">RP1T</strain>
    </source>
</reference>
<protein>
    <submittedName>
        <fullName evidence="1">Uncharacterized protein</fullName>
    </submittedName>
</protein>
<accession>A0A2S9Q7S1</accession>
<name>A0A2S9Q7S1_9HYPH</name>
<dbReference type="EMBL" id="PUEJ01000009">
    <property type="protein sequence ID" value="PRH85360.1"/>
    <property type="molecule type" value="Genomic_DNA"/>
</dbReference>
<dbReference type="RefSeq" id="WP_105864449.1">
    <property type="nucleotide sequence ID" value="NZ_PUEJ01000009.1"/>
</dbReference>
<gene>
    <name evidence="1" type="ORF">C5L14_23250</name>
</gene>
<organism evidence="1 2">
    <name type="scientific">Labrys okinawensis</name>
    <dbReference type="NCBI Taxonomy" id="346911"/>
    <lineage>
        <taxon>Bacteria</taxon>
        <taxon>Pseudomonadati</taxon>
        <taxon>Pseudomonadota</taxon>
        <taxon>Alphaproteobacteria</taxon>
        <taxon>Hyphomicrobiales</taxon>
        <taxon>Xanthobacteraceae</taxon>
        <taxon>Labrys</taxon>
    </lineage>
</organism>
<evidence type="ECO:0000313" key="2">
    <source>
        <dbReference type="Proteomes" id="UP000237682"/>
    </source>
</evidence>
<comment type="caution">
    <text evidence="1">The sequence shown here is derived from an EMBL/GenBank/DDBJ whole genome shotgun (WGS) entry which is preliminary data.</text>
</comment>
<keyword evidence="2" id="KW-1185">Reference proteome</keyword>
<evidence type="ECO:0000313" key="1">
    <source>
        <dbReference type="EMBL" id="PRH85360.1"/>
    </source>
</evidence>
<proteinExistence type="predicted"/>
<dbReference type="AlphaFoldDB" id="A0A2S9Q7S1"/>
<dbReference type="Proteomes" id="UP000237682">
    <property type="component" value="Unassembled WGS sequence"/>
</dbReference>